<keyword evidence="10" id="KW-0460">Magnesium</keyword>
<dbReference type="FunFam" id="3.40.50.1000:FF:000018">
    <property type="entry name" value="Calcium-transporting ATPase"/>
    <property type="match status" value="1"/>
</dbReference>
<dbReference type="Proteomes" id="UP000265618">
    <property type="component" value="Unassembled WGS sequence"/>
</dbReference>
<evidence type="ECO:0000256" key="1">
    <source>
        <dbReference type="ARBA" id="ARBA00004127"/>
    </source>
</evidence>
<dbReference type="GO" id="GO:0012505">
    <property type="term" value="C:endomembrane system"/>
    <property type="evidence" value="ECO:0007669"/>
    <property type="project" value="UniProtKB-SubCell"/>
</dbReference>
<evidence type="ECO:0000313" key="19">
    <source>
        <dbReference type="Proteomes" id="UP000265618"/>
    </source>
</evidence>
<keyword evidence="13" id="KW-0406">Ion transport</keyword>
<proteinExistence type="predicted"/>
<dbReference type="FunFam" id="3.40.50.1000:FF:000001">
    <property type="entry name" value="Phospholipid-transporting ATPase IC"/>
    <property type="match status" value="1"/>
</dbReference>
<evidence type="ECO:0000256" key="5">
    <source>
        <dbReference type="ARBA" id="ARBA00022692"/>
    </source>
</evidence>
<keyword evidence="6" id="KW-0479">Metal-binding</keyword>
<dbReference type="InterPro" id="IPR018303">
    <property type="entry name" value="ATPase_P-typ_P_site"/>
</dbReference>
<dbReference type="SUPFAM" id="SSF81665">
    <property type="entry name" value="Calcium ATPase, transmembrane domain M"/>
    <property type="match status" value="1"/>
</dbReference>
<dbReference type="InterPro" id="IPR001757">
    <property type="entry name" value="P_typ_ATPase"/>
</dbReference>
<comment type="caution">
    <text evidence="18">The sequence shown here is derived from an EMBL/GenBank/DDBJ whole genome shotgun (WGS) entry which is preliminary data.</text>
</comment>
<dbReference type="Gene3D" id="3.40.1110.10">
    <property type="entry name" value="Calcium-transporting ATPase, cytoplasmic domain N"/>
    <property type="match status" value="1"/>
</dbReference>
<dbReference type="GO" id="GO:0005524">
    <property type="term" value="F:ATP binding"/>
    <property type="evidence" value="ECO:0007669"/>
    <property type="project" value="UniProtKB-KW"/>
</dbReference>
<dbReference type="Pfam" id="PF13246">
    <property type="entry name" value="Cation_ATPase"/>
    <property type="match status" value="1"/>
</dbReference>
<dbReference type="SUPFAM" id="SSF56784">
    <property type="entry name" value="HAD-like"/>
    <property type="match status" value="1"/>
</dbReference>
<keyword evidence="5 16" id="KW-0812">Transmembrane</keyword>
<evidence type="ECO:0000256" key="13">
    <source>
        <dbReference type="ARBA" id="ARBA00023065"/>
    </source>
</evidence>
<dbReference type="SFLD" id="SFLDS00003">
    <property type="entry name" value="Haloacid_Dehalogenase"/>
    <property type="match status" value="1"/>
</dbReference>
<evidence type="ECO:0000256" key="4">
    <source>
        <dbReference type="ARBA" id="ARBA00022568"/>
    </source>
</evidence>
<dbReference type="InterPro" id="IPR023214">
    <property type="entry name" value="HAD_sf"/>
</dbReference>
<feature type="domain" description="Cation-transporting P-type ATPase C-terminal" evidence="17">
    <location>
        <begin position="515"/>
        <end position="699"/>
    </location>
</feature>
<evidence type="ECO:0000256" key="9">
    <source>
        <dbReference type="ARBA" id="ARBA00022840"/>
    </source>
</evidence>
<dbReference type="GO" id="GO:0005388">
    <property type="term" value="F:P-type calcium transporter activity"/>
    <property type="evidence" value="ECO:0007669"/>
    <property type="project" value="UniProtKB-EC"/>
</dbReference>
<dbReference type="GO" id="GO:0005886">
    <property type="term" value="C:plasma membrane"/>
    <property type="evidence" value="ECO:0007669"/>
    <property type="project" value="TreeGrafter"/>
</dbReference>
<dbReference type="EC" id="7.2.2.10" evidence="2"/>
<dbReference type="Pfam" id="PF00689">
    <property type="entry name" value="Cation_ATPase_C"/>
    <property type="match status" value="1"/>
</dbReference>
<protein>
    <recommendedName>
        <fullName evidence="2">P-type Ca(2+) transporter</fullName>
        <ecNumber evidence="2">7.2.2.10</ecNumber>
    </recommendedName>
</protein>
<dbReference type="InterPro" id="IPR036412">
    <property type="entry name" value="HAD-like_sf"/>
</dbReference>
<dbReference type="NCBIfam" id="TIGR01517">
    <property type="entry name" value="ATPase-IIB_Ca"/>
    <property type="match status" value="1"/>
</dbReference>
<dbReference type="SFLD" id="SFLDG00002">
    <property type="entry name" value="C1.7:_P-type_atpase_like"/>
    <property type="match status" value="1"/>
</dbReference>
<dbReference type="AlphaFoldDB" id="A0A9K3D1Q4"/>
<gene>
    <name evidence="18" type="ORF">KIPB_007773</name>
</gene>
<evidence type="ECO:0000256" key="8">
    <source>
        <dbReference type="ARBA" id="ARBA00022837"/>
    </source>
</evidence>
<organism evidence="18 19">
    <name type="scientific">Kipferlia bialata</name>
    <dbReference type="NCBI Taxonomy" id="797122"/>
    <lineage>
        <taxon>Eukaryota</taxon>
        <taxon>Metamonada</taxon>
        <taxon>Carpediemonas-like organisms</taxon>
        <taxon>Kipferlia</taxon>
    </lineage>
</organism>
<keyword evidence="7" id="KW-0547">Nucleotide-binding</keyword>
<evidence type="ECO:0000256" key="7">
    <source>
        <dbReference type="ARBA" id="ARBA00022741"/>
    </source>
</evidence>
<dbReference type="EMBL" id="BDIP01002258">
    <property type="protein sequence ID" value="GIQ86005.1"/>
    <property type="molecule type" value="Genomic_DNA"/>
</dbReference>
<dbReference type="PROSITE" id="PS00154">
    <property type="entry name" value="ATPASE_E1_E2"/>
    <property type="match status" value="1"/>
</dbReference>
<dbReference type="PANTHER" id="PTHR24093:SF369">
    <property type="entry name" value="CALCIUM-TRANSPORTING ATPASE"/>
    <property type="match status" value="1"/>
</dbReference>
<dbReference type="NCBIfam" id="TIGR01494">
    <property type="entry name" value="ATPase_P-type"/>
    <property type="match status" value="2"/>
</dbReference>
<evidence type="ECO:0000259" key="17">
    <source>
        <dbReference type="Pfam" id="PF00689"/>
    </source>
</evidence>
<feature type="transmembrane region" description="Helical" evidence="16">
    <location>
        <begin position="38"/>
        <end position="64"/>
    </location>
</feature>
<dbReference type="InterPro" id="IPR006408">
    <property type="entry name" value="P-type_ATPase_IIB"/>
</dbReference>
<evidence type="ECO:0000256" key="3">
    <source>
        <dbReference type="ARBA" id="ARBA00022448"/>
    </source>
</evidence>
<dbReference type="SFLD" id="SFLDF00027">
    <property type="entry name" value="p-type_atpase"/>
    <property type="match status" value="1"/>
</dbReference>
<feature type="non-terminal residue" evidence="18">
    <location>
        <position position="726"/>
    </location>
</feature>
<keyword evidence="8" id="KW-0106">Calcium</keyword>
<evidence type="ECO:0000256" key="15">
    <source>
        <dbReference type="ARBA" id="ARBA00048694"/>
    </source>
</evidence>
<feature type="transmembrane region" description="Helical" evidence="16">
    <location>
        <begin position="644"/>
        <end position="667"/>
    </location>
</feature>
<keyword evidence="14 16" id="KW-0472">Membrane</keyword>
<evidence type="ECO:0000256" key="10">
    <source>
        <dbReference type="ARBA" id="ARBA00022842"/>
    </source>
</evidence>
<dbReference type="SUPFAM" id="SSF81660">
    <property type="entry name" value="Metal cation-transporting ATPase, ATP-binding domain N"/>
    <property type="match status" value="1"/>
</dbReference>
<dbReference type="FunFam" id="1.20.1110.10:FF:000039">
    <property type="entry name" value="Calcium-transporting ATPase"/>
    <property type="match status" value="1"/>
</dbReference>
<feature type="transmembrane region" description="Helical" evidence="16">
    <location>
        <begin position="490"/>
        <end position="510"/>
    </location>
</feature>
<comment type="subcellular location">
    <subcellularLocation>
        <location evidence="1">Endomembrane system</location>
        <topology evidence="1">Multi-pass membrane protein</topology>
    </subcellularLocation>
</comment>
<dbReference type="PRINTS" id="PR00119">
    <property type="entry name" value="CATATPASE"/>
</dbReference>
<evidence type="ECO:0000256" key="11">
    <source>
        <dbReference type="ARBA" id="ARBA00022967"/>
    </source>
</evidence>
<comment type="catalytic activity">
    <reaction evidence="15">
        <text>Ca(2+)(in) + ATP + H2O = Ca(2+)(out) + ADP + phosphate + H(+)</text>
        <dbReference type="Rhea" id="RHEA:18105"/>
        <dbReference type="ChEBI" id="CHEBI:15377"/>
        <dbReference type="ChEBI" id="CHEBI:15378"/>
        <dbReference type="ChEBI" id="CHEBI:29108"/>
        <dbReference type="ChEBI" id="CHEBI:30616"/>
        <dbReference type="ChEBI" id="CHEBI:43474"/>
        <dbReference type="ChEBI" id="CHEBI:456216"/>
        <dbReference type="EC" id="7.2.2.10"/>
    </reaction>
</comment>
<evidence type="ECO:0000256" key="14">
    <source>
        <dbReference type="ARBA" id="ARBA00023136"/>
    </source>
</evidence>
<evidence type="ECO:0000313" key="18">
    <source>
        <dbReference type="EMBL" id="GIQ86005.1"/>
    </source>
</evidence>
<accession>A0A9K3D1Q4</accession>
<dbReference type="OrthoDB" id="3352408at2759"/>
<dbReference type="InterPro" id="IPR023298">
    <property type="entry name" value="ATPase_P-typ_TM_dom_sf"/>
</dbReference>
<dbReference type="GO" id="GO:0016887">
    <property type="term" value="F:ATP hydrolysis activity"/>
    <property type="evidence" value="ECO:0007669"/>
    <property type="project" value="InterPro"/>
</dbReference>
<feature type="transmembrane region" description="Helical" evidence="16">
    <location>
        <begin position="605"/>
        <end position="623"/>
    </location>
</feature>
<evidence type="ECO:0000256" key="2">
    <source>
        <dbReference type="ARBA" id="ARBA00012790"/>
    </source>
</evidence>
<keyword evidence="19" id="KW-1185">Reference proteome</keyword>
<keyword evidence="9" id="KW-0067">ATP-binding</keyword>
<feature type="transmembrane region" description="Helical" evidence="16">
    <location>
        <begin position="679"/>
        <end position="700"/>
    </location>
</feature>
<dbReference type="InterPro" id="IPR006068">
    <property type="entry name" value="ATPase_P-typ_cation-transptr_C"/>
</dbReference>
<dbReference type="InterPro" id="IPR023299">
    <property type="entry name" value="ATPase_P-typ_cyto_dom_N"/>
</dbReference>
<dbReference type="Gene3D" id="1.20.1110.10">
    <property type="entry name" value="Calcium-transporting ATPase, transmembrane domain"/>
    <property type="match status" value="1"/>
</dbReference>
<keyword evidence="12 16" id="KW-1133">Transmembrane helix</keyword>
<dbReference type="PANTHER" id="PTHR24093">
    <property type="entry name" value="CATION TRANSPORTING ATPASE"/>
    <property type="match status" value="1"/>
</dbReference>
<dbReference type="Gene3D" id="3.40.50.1000">
    <property type="entry name" value="HAD superfamily/HAD-like"/>
    <property type="match status" value="1"/>
</dbReference>
<evidence type="ECO:0000256" key="6">
    <source>
        <dbReference type="ARBA" id="ARBA00022723"/>
    </source>
</evidence>
<keyword evidence="3" id="KW-0813">Transport</keyword>
<keyword evidence="11" id="KW-1278">Translocase</keyword>
<name>A0A9K3D1Q4_9EUKA</name>
<sequence>VGTGAAVFTILALIVQWIFSFGDDRTFEAAAFLDWIDYMILGITIIVVAVPEGLPLAVTISLAYSVGKMMEDKNLVRKLAACETMGGATNICSDKTGTLTENRMTVVKLLAGGSIHEEAPTERQPNGLSACLSDAIVLGGVLNSNARLTPAKEGSDMPEVVGSKTEGALLILAHRLGYGIQAVKDTLKVGDVENGAVSADYDFSSDRKRMSRCVNLAKANFEGVIRTEVTAGETGERLYCKGASEIVLGRCSSQLESDGSVAELNEESRTLITDTIDSFARQSLRTIVLAYRDIPSSIVDGTSADNTPLMADADVVESDLVFVCLVGIKDPVRAAVPDAIRQCQRAGITVRMITGDNIVTGVAIAKECGILPADADMNLCCIEGPRFRELSDAQVDEILPTLRVMARSSPTDKYRLVKRLRHHGEVVGVTGDGSNDGPALKEADVGLSMGIAGTEVAKEASDIVILDDNFASIVRAVVWGRSVLANIRKFLQFQLTVNVVALIITFIGAVTDGESPLNAVQLLYVNLIMDSLGALALATEEPNDEILQNKPVGRNIPLLTPCMLRNIAVQSLYQLAVLLVLLYLGTDLFGLVEPAATDYEAYEEYSWHLHTIVYNAFIFCQIANEFNTRRIGNEQDIFAGILRAHLFIAVIVFSVAMQWVIVTFGGVLTKTVPLNATEWFYTVLIGVASIPIGFIVKLFVKLPREFEDPTLKTKAKQSAVAAEEMV</sequence>
<evidence type="ECO:0000256" key="12">
    <source>
        <dbReference type="ARBA" id="ARBA00022989"/>
    </source>
</evidence>
<dbReference type="GO" id="GO:0046872">
    <property type="term" value="F:metal ion binding"/>
    <property type="evidence" value="ECO:0007669"/>
    <property type="project" value="UniProtKB-KW"/>
</dbReference>
<dbReference type="InterPro" id="IPR044492">
    <property type="entry name" value="P_typ_ATPase_HD_dom"/>
</dbReference>
<keyword evidence="4" id="KW-0109">Calcium transport</keyword>
<evidence type="ECO:0000256" key="16">
    <source>
        <dbReference type="SAM" id="Phobius"/>
    </source>
</evidence>
<reference evidence="18 19" key="1">
    <citation type="journal article" date="2018" name="PLoS ONE">
        <title>The draft genome of Kipferlia bialata reveals reductive genome evolution in fornicate parasites.</title>
        <authorList>
            <person name="Tanifuji G."/>
            <person name="Takabayashi S."/>
            <person name="Kume K."/>
            <person name="Takagi M."/>
            <person name="Nakayama T."/>
            <person name="Kamikawa R."/>
            <person name="Inagaki Y."/>
            <person name="Hashimoto T."/>
        </authorList>
    </citation>
    <scope>NUCLEOTIDE SEQUENCE [LARGE SCALE GENOMIC DNA]</scope>
    <source>
        <strain evidence="18">NY0173</strain>
    </source>
</reference>